<feature type="transmembrane region" description="Helical" evidence="1">
    <location>
        <begin position="12"/>
        <end position="30"/>
    </location>
</feature>
<dbReference type="NCBIfam" id="TIGR02532">
    <property type="entry name" value="IV_pilin_GFxxxE"/>
    <property type="match status" value="1"/>
</dbReference>
<evidence type="ECO:0000256" key="1">
    <source>
        <dbReference type="SAM" id="Phobius"/>
    </source>
</evidence>
<keyword evidence="1" id="KW-0472">Membrane</keyword>
<dbReference type="Pfam" id="PF07963">
    <property type="entry name" value="N_methyl"/>
    <property type="match status" value="1"/>
</dbReference>
<dbReference type="PANTHER" id="PTHR30093:SF2">
    <property type="entry name" value="TYPE II SECRETION SYSTEM PROTEIN H"/>
    <property type="match status" value="1"/>
</dbReference>
<keyword evidence="1" id="KW-0812">Transmembrane</keyword>
<evidence type="ECO:0000259" key="2">
    <source>
        <dbReference type="Pfam" id="PF07596"/>
    </source>
</evidence>
<evidence type="ECO:0000313" key="3">
    <source>
        <dbReference type="EMBL" id="GAI19125.1"/>
    </source>
</evidence>
<protein>
    <recommendedName>
        <fullName evidence="2">DUF1559 domain-containing protein</fullName>
    </recommendedName>
</protein>
<sequence length="65" mass="7255">MRRLQLEKAFTLVELLVVIGIIAVLAGILLPDLEGAREAARRTQCMNNLKQIGLGCIHYCGDFER</sequence>
<dbReference type="Pfam" id="PF07596">
    <property type="entry name" value="SBP_bac_10"/>
    <property type="match status" value="1"/>
</dbReference>
<dbReference type="InterPro" id="IPR012902">
    <property type="entry name" value="N_methyl_site"/>
</dbReference>
<dbReference type="EMBL" id="BARV01018329">
    <property type="protein sequence ID" value="GAI19125.1"/>
    <property type="molecule type" value="Genomic_DNA"/>
</dbReference>
<keyword evidence="1" id="KW-1133">Transmembrane helix</keyword>
<gene>
    <name evidence="3" type="ORF">S06H3_31025</name>
</gene>
<reference evidence="3" key="1">
    <citation type="journal article" date="2014" name="Front. Microbiol.">
        <title>High frequency of phylogenetically diverse reductive dehalogenase-homologous genes in deep subseafloor sedimentary metagenomes.</title>
        <authorList>
            <person name="Kawai M."/>
            <person name="Futagami T."/>
            <person name="Toyoda A."/>
            <person name="Takaki Y."/>
            <person name="Nishi S."/>
            <person name="Hori S."/>
            <person name="Arai W."/>
            <person name="Tsubouchi T."/>
            <person name="Morono Y."/>
            <person name="Uchiyama I."/>
            <person name="Ito T."/>
            <person name="Fujiyama A."/>
            <person name="Inagaki F."/>
            <person name="Takami H."/>
        </authorList>
    </citation>
    <scope>NUCLEOTIDE SEQUENCE</scope>
    <source>
        <strain evidence="3">Expedition CK06-06</strain>
    </source>
</reference>
<dbReference type="SUPFAM" id="SSF54523">
    <property type="entry name" value="Pili subunits"/>
    <property type="match status" value="1"/>
</dbReference>
<accession>X1MWR9</accession>
<proteinExistence type="predicted"/>
<name>X1MWR9_9ZZZZ</name>
<feature type="non-terminal residue" evidence="3">
    <location>
        <position position="65"/>
    </location>
</feature>
<feature type="domain" description="DUF1559" evidence="2">
    <location>
        <begin position="36"/>
        <end position="63"/>
    </location>
</feature>
<dbReference type="InterPro" id="IPR045584">
    <property type="entry name" value="Pilin-like"/>
</dbReference>
<dbReference type="AlphaFoldDB" id="X1MWR9"/>
<comment type="caution">
    <text evidence="3">The sequence shown here is derived from an EMBL/GenBank/DDBJ whole genome shotgun (WGS) entry which is preliminary data.</text>
</comment>
<dbReference type="InterPro" id="IPR011453">
    <property type="entry name" value="DUF1559"/>
</dbReference>
<organism evidence="3">
    <name type="scientific">marine sediment metagenome</name>
    <dbReference type="NCBI Taxonomy" id="412755"/>
    <lineage>
        <taxon>unclassified sequences</taxon>
        <taxon>metagenomes</taxon>
        <taxon>ecological metagenomes</taxon>
    </lineage>
</organism>
<dbReference type="PANTHER" id="PTHR30093">
    <property type="entry name" value="GENERAL SECRETION PATHWAY PROTEIN G"/>
    <property type="match status" value="1"/>
</dbReference>
<dbReference type="Gene3D" id="3.30.700.10">
    <property type="entry name" value="Glycoprotein, Type 4 Pilin"/>
    <property type="match status" value="1"/>
</dbReference>